<reference evidence="2" key="1">
    <citation type="submission" date="2020-10" db="EMBL/GenBank/DDBJ databases">
        <authorList>
            <person name="Gilroy R."/>
        </authorList>
    </citation>
    <scope>NUCLEOTIDE SEQUENCE</scope>
    <source>
        <strain evidence="2">ChiGjej1B1-2707</strain>
    </source>
</reference>
<sequence>MAKKHKEFDYFDAFEQQVKFACKEAELLRKVVENFKSAEDIKETMDRAHEIEHEADLVSHDIHKSVAHDFITPFDREDIIHLAKTLDDITDSIEAVIQRMYMYDVHFMHDGTLDFARAIEKSCTALHRAMGDFRNFKRSKEFKHLIVEVCDAEEEADGLYVSVIHGLHTEDRDNPLRVFVWTNVFNRMESCADACEAAADVMNSIMIRNV</sequence>
<reference evidence="2" key="2">
    <citation type="journal article" date="2021" name="PeerJ">
        <title>Extensive microbial diversity within the chicken gut microbiome revealed by metagenomics and culture.</title>
        <authorList>
            <person name="Gilroy R."/>
            <person name="Ravi A."/>
            <person name="Getino M."/>
            <person name="Pursley I."/>
            <person name="Horton D.L."/>
            <person name="Alikhan N.F."/>
            <person name="Baker D."/>
            <person name="Gharbi K."/>
            <person name="Hall N."/>
            <person name="Watson M."/>
            <person name="Adriaenssens E.M."/>
            <person name="Foster-Nyarko E."/>
            <person name="Jarju S."/>
            <person name="Secka A."/>
            <person name="Antonio M."/>
            <person name="Oren A."/>
            <person name="Chaudhuri R.R."/>
            <person name="La Ragione R."/>
            <person name="Hildebrand F."/>
            <person name="Pallen M.J."/>
        </authorList>
    </citation>
    <scope>NUCLEOTIDE SEQUENCE</scope>
    <source>
        <strain evidence="2">ChiGjej1B1-2707</strain>
    </source>
</reference>
<dbReference type="Pfam" id="PF01865">
    <property type="entry name" value="PhoU_div"/>
    <property type="match status" value="1"/>
</dbReference>
<evidence type="ECO:0000256" key="1">
    <source>
        <dbReference type="ARBA" id="ARBA00008591"/>
    </source>
</evidence>
<accession>A0A9D1D309</accession>
<organism evidence="2 3">
    <name type="scientific">Candidatus Aveggerthella stercoripullorum</name>
    <dbReference type="NCBI Taxonomy" id="2840688"/>
    <lineage>
        <taxon>Bacteria</taxon>
        <taxon>Bacillati</taxon>
        <taxon>Actinomycetota</taxon>
        <taxon>Coriobacteriia</taxon>
        <taxon>Eggerthellales</taxon>
        <taxon>Eggerthellaceae</taxon>
        <taxon>Eggerthellaceae incertae sedis</taxon>
        <taxon>Candidatus Aveggerthella</taxon>
    </lineage>
</organism>
<dbReference type="Proteomes" id="UP000824261">
    <property type="component" value="Unassembled WGS sequence"/>
</dbReference>
<dbReference type="PANTHER" id="PTHR37298:SF1">
    <property type="entry name" value="UPF0111 PROTEIN YKAA"/>
    <property type="match status" value="1"/>
</dbReference>
<protein>
    <submittedName>
        <fullName evidence="2">DUF47 family protein</fullName>
    </submittedName>
</protein>
<name>A0A9D1D309_9ACTN</name>
<comment type="similarity">
    <text evidence="1">Belongs to the UPF0111 family.</text>
</comment>
<dbReference type="Gene3D" id="1.20.58.220">
    <property type="entry name" value="Phosphate transport system protein phou homolog 2, domain 2"/>
    <property type="match status" value="1"/>
</dbReference>
<dbReference type="EMBL" id="DVGB01000044">
    <property type="protein sequence ID" value="HIR01325.1"/>
    <property type="molecule type" value="Genomic_DNA"/>
</dbReference>
<dbReference type="SUPFAM" id="SSF109755">
    <property type="entry name" value="PhoU-like"/>
    <property type="match status" value="1"/>
</dbReference>
<proteinExistence type="inferred from homology"/>
<comment type="caution">
    <text evidence="2">The sequence shown here is derived from an EMBL/GenBank/DDBJ whole genome shotgun (WGS) entry which is preliminary data.</text>
</comment>
<evidence type="ECO:0000313" key="2">
    <source>
        <dbReference type="EMBL" id="HIR01325.1"/>
    </source>
</evidence>
<dbReference type="InterPro" id="IPR018445">
    <property type="entry name" value="Put_Phosphate_transp_reg"/>
</dbReference>
<gene>
    <name evidence="2" type="ORF">IAA69_03580</name>
</gene>
<dbReference type="AlphaFoldDB" id="A0A9D1D309"/>
<evidence type="ECO:0000313" key="3">
    <source>
        <dbReference type="Proteomes" id="UP000824261"/>
    </source>
</evidence>
<dbReference type="PANTHER" id="PTHR37298">
    <property type="entry name" value="UPF0111 PROTEIN YKAA"/>
    <property type="match status" value="1"/>
</dbReference>
<dbReference type="InterPro" id="IPR038078">
    <property type="entry name" value="PhoU-like_sf"/>
</dbReference>
<dbReference type="InterPro" id="IPR052912">
    <property type="entry name" value="UPF0111_domain"/>
</dbReference>